<dbReference type="Proteomes" id="UP000321155">
    <property type="component" value="Unassembled WGS sequence"/>
</dbReference>
<dbReference type="InterPro" id="IPR018357">
    <property type="entry name" value="Hexapep_transf_CS"/>
</dbReference>
<dbReference type="InterPro" id="IPR045304">
    <property type="entry name" value="LbH_SAT"/>
</dbReference>
<organism evidence="5 6">
    <name type="scientific">Kocuria flava</name>
    <dbReference type="NCBI Taxonomy" id="446860"/>
    <lineage>
        <taxon>Bacteria</taxon>
        <taxon>Bacillati</taxon>
        <taxon>Actinomycetota</taxon>
        <taxon>Actinomycetes</taxon>
        <taxon>Micrococcales</taxon>
        <taxon>Micrococcaceae</taxon>
        <taxon>Kocuria</taxon>
    </lineage>
</organism>
<evidence type="ECO:0000256" key="4">
    <source>
        <dbReference type="ARBA" id="ARBA00023315"/>
    </source>
</evidence>
<name>A0ABQ0X5P9_9MICC</name>
<evidence type="ECO:0000313" key="6">
    <source>
        <dbReference type="Proteomes" id="UP000321155"/>
    </source>
</evidence>
<evidence type="ECO:0008006" key="7">
    <source>
        <dbReference type="Google" id="ProtNLM"/>
    </source>
</evidence>
<protein>
    <recommendedName>
        <fullName evidence="7">Serine acetyltransferase</fullName>
    </recommendedName>
</protein>
<keyword evidence="4" id="KW-0012">Acyltransferase</keyword>
<dbReference type="InterPro" id="IPR011004">
    <property type="entry name" value="Trimer_LpxA-like_sf"/>
</dbReference>
<comment type="caution">
    <text evidence="5">The sequence shown here is derived from an EMBL/GenBank/DDBJ whole genome shotgun (WGS) entry which is preliminary data.</text>
</comment>
<gene>
    <name evidence="5" type="ORF">KFL01_13290</name>
</gene>
<dbReference type="RefSeq" id="WP_083529326.1">
    <property type="nucleotide sequence ID" value="NZ_BJZR01000028.1"/>
</dbReference>
<reference evidence="5 6" key="1">
    <citation type="submission" date="2019-07" db="EMBL/GenBank/DDBJ databases">
        <title>Whole genome shotgun sequence of Kocuria flava NBRC 107626.</title>
        <authorList>
            <person name="Hosoyama A."/>
            <person name="Uohara A."/>
            <person name="Ohji S."/>
            <person name="Ichikawa N."/>
        </authorList>
    </citation>
    <scope>NUCLEOTIDE SEQUENCE [LARGE SCALE GENOMIC DNA]</scope>
    <source>
        <strain evidence="5 6">NBRC 107626</strain>
    </source>
</reference>
<proteinExistence type="inferred from homology"/>
<evidence type="ECO:0000256" key="1">
    <source>
        <dbReference type="ARBA" id="ARBA00007274"/>
    </source>
</evidence>
<comment type="similarity">
    <text evidence="1">Belongs to the transferase hexapeptide repeat family.</text>
</comment>
<dbReference type="PROSITE" id="PS00101">
    <property type="entry name" value="HEXAPEP_TRANSFERASES"/>
    <property type="match status" value="1"/>
</dbReference>
<dbReference type="Gene3D" id="2.160.10.10">
    <property type="entry name" value="Hexapeptide repeat proteins"/>
    <property type="match status" value="1"/>
</dbReference>
<dbReference type="Pfam" id="PF00132">
    <property type="entry name" value="Hexapep"/>
    <property type="match status" value="1"/>
</dbReference>
<dbReference type="PANTHER" id="PTHR42811">
    <property type="entry name" value="SERINE ACETYLTRANSFERASE"/>
    <property type="match status" value="1"/>
</dbReference>
<evidence type="ECO:0000256" key="3">
    <source>
        <dbReference type="ARBA" id="ARBA00022737"/>
    </source>
</evidence>
<dbReference type="EMBL" id="BJZR01000028">
    <property type="protein sequence ID" value="GEO92023.1"/>
    <property type="molecule type" value="Genomic_DNA"/>
</dbReference>
<keyword evidence="6" id="KW-1185">Reference proteome</keyword>
<accession>A0ABQ0X5P9</accession>
<evidence type="ECO:0000313" key="5">
    <source>
        <dbReference type="EMBL" id="GEO92023.1"/>
    </source>
</evidence>
<dbReference type="CDD" id="cd03354">
    <property type="entry name" value="LbH_SAT"/>
    <property type="match status" value="1"/>
</dbReference>
<keyword evidence="3" id="KW-0677">Repeat</keyword>
<sequence length="154" mass="16217">MERASEKLKKDLKANERSAKGRLVMRLFRAGQMLPQPLRRFYRIIYYSGVDIVMGISLPFEADIGGGFVLRHGQGVVVSWKSRIGRNCEIHQGVTLGEKNGAAPVLGDNVTIGANAVLIGGITVGDGAYIGAGAVVTKDVPAGAIAIGTAAAIR</sequence>
<dbReference type="SUPFAM" id="SSF51161">
    <property type="entry name" value="Trimeric LpxA-like enzymes"/>
    <property type="match status" value="1"/>
</dbReference>
<evidence type="ECO:0000256" key="2">
    <source>
        <dbReference type="ARBA" id="ARBA00022679"/>
    </source>
</evidence>
<keyword evidence="2" id="KW-0808">Transferase</keyword>
<dbReference type="InterPro" id="IPR001451">
    <property type="entry name" value="Hexapep"/>
</dbReference>